<gene>
    <name evidence="2" type="ORF">HCEG_01353</name>
</gene>
<feature type="region of interest" description="Disordered" evidence="1">
    <location>
        <begin position="155"/>
        <end position="190"/>
    </location>
</feature>
<evidence type="ECO:0000256" key="1">
    <source>
        <dbReference type="SAM" id="MobiDB-lite"/>
    </source>
</evidence>
<dbReference type="EMBL" id="DS990636">
    <property type="protein sequence ID" value="EGC41991.1"/>
    <property type="molecule type" value="Genomic_DNA"/>
</dbReference>
<dbReference type="AlphaFoldDB" id="F0U4P4"/>
<evidence type="ECO:0000313" key="2">
    <source>
        <dbReference type="EMBL" id="EGC41991.1"/>
    </source>
</evidence>
<reference evidence="3" key="1">
    <citation type="submission" date="2008-07" db="EMBL/GenBank/DDBJ databases">
        <title>Annotation of Ajellomyces capsulatus strain H88.</title>
        <authorList>
            <person name="Champion M."/>
            <person name="Cuomo C."/>
            <person name="Ma L.-J."/>
            <person name="Henn M.R."/>
            <person name="Sil A."/>
            <person name="Goldman B."/>
            <person name="Young S.K."/>
            <person name="Kodira C.D."/>
            <person name="Zeng Q."/>
            <person name="Koehrsen M."/>
            <person name="Alvarado L."/>
            <person name="Berlin A."/>
            <person name="Borenstein D."/>
            <person name="Chen Z."/>
            <person name="Engels R."/>
            <person name="Freedman E."/>
            <person name="Gellesch M."/>
            <person name="Goldberg J."/>
            <person name="Griggs A."/>
            <person name="Gujja S."/>
            <person name="Heiman D."/>
            <person name="Hepburn T."/>
            <person name="Howarth C."/>
            <person name="Jen D."/>
            <person name="Larson L."/>
            <person name="Lewis B."/>
            <person name="Mehta T."/>
            <person name="Park D."/>
            <person name="Pearson M."/>
            <person name="Roberts A."/>
            <person name="Saif S."/>
            <person name="Shea T."/>
            <person name="Shenoy N."/>
            <person name="Sisk P."/>
            <person name="Stolte C."/>
            <person name="Sykes S."/>
            <person name="Walk T."/>
            <person name="White J."/>
            <person name="Yandava C."/>
            <person name="Klein B."/>
            <person name="McEwen J.G."/>
            <person name="Puccia R."/>
            <person name="Goldman G.H."/>
            <person name="Felipe M.S."/>
            <person name="Nino-Vega G."/>
            <person name="San-Blas G."/>
            <person name="Taylor J."/>
            <person name="Mendoza L."/>
            <person name="Galagan J."/>
            <person name="Nusbaum C."/>
            <person name="Birren B."/>
        </authorList>
    </citation>
    <scope>NUCLEOTIDE SEQUENCE [LARGE SCALE GENOMIC DNA]</scope>
    <source>
        <strain evidence="3">H88</strain>
    </source>
</reference>
<proteinExistence type="predicted"/>
<protein>
    <submittedName>
        <fullName evidence="2">Predicted protein</fullName>
    </submittedName>
</protein>
<dbReference type="Proteomes" id="UP000008142">
    <property type="component" value="Unassembled WGS sequence"/>
</dbReference>
<evidence type="ECO:0000313" key="3">
    <source>
        <dbReference type="Proteomes" id="UP000008142"/>
    </source>
</evidence>
<sequence length="259" mass="29031">MPPTCDKNRPFSPYFNYQGLIQQQTILCQPLNPSVASVLCPARIPLRSSKQICKQQSSIPSSIIVVIGHLTTQPAVSRSSSNLGQFGSNPTQKCACYWPLDHHSVTFAKAEKAAWLESGEVQPALHLREIISTSAKCQRAVCDGHSDTFSRFQKAVSGHSSTRHPLNDKRRRRTSHIQNDESKSNNYMGLSPPQTTNRLLLLQQNHGEGETQQESSSFLRCFGVAWMVIAFPSNNKGDHYETVFEGVRYYFSTRSSRRS</sequence>
<dbReference type="HOGENOM" id="CLU_1073493_0_0_1"/>
<accession>F0U4P4</accession>
<organism evidence="3">
    <name type="scientific">Ajellomyces capsulatus (strain H88)</name>
    <name type="common">Darling's disease fungus</name>
    <name type="synonym">Histoplasma capsulatum</name>
    <dbReference type="NCBI Taxonomy" id="544711"/>
    <lineage>
        <taxon>Eukaryota</taxon>
        <taxon>Fungi</taxon>
        <taxon>Dikarya</taxon>
        <taxon>Ascomycota</taxon>
        <taxon>Pezizomycotina</taxon>
        <taxon>Eurotiomycetes</taxon>
        <taxon>Eurotiomycetidae</taxon>
        <taxon>Onygenales</taxon>
        <taxon>Ajellomycetaceae</taxon>
        <taxon>Histoplasma</taxon>
    </lineage>
</organism>
<name>F0U4P4_AJEC8</name>